<sequence>MSDLQHARLAELCAELRLQAVPAAYGALAQAASERDTPYAVFLEEVLRAEREARRTRAREMFARVAGFPAVKTLEGYDFGFATGAPRAQIQELASLAFVERAQNVVFLGPSGVGKTHLAIALGYLATQRGMKVRFTSAADLVLMLETAQRQGRLKEAMHRAVNLYRLLIVDEIGYLPFAREQANLFFQVAAKRYERGAMILTSNLSFGAWDQAFAGDAVLTAAMLDRVLHHASVVTITGESYRLKDKRRAGLVARPVREPDVPA</sequence>
<dbReference type="CDD" id="cd00009">
    <property type="entry name" value="AAA"/>
    <property type="match status" value="1"/>
</dbReference>
<dbReference type="InterPro" id="IPR003593">
    <property type="entry name" value="AAA+_ATPase"/>
</dbReference>
<accession>A0A0C6FNV2</accession>
<comment type="similarity">
    <text evidence="1">Belongs to the IS21/IS1162 putative ATP-binding protein family.</text>
</comment>
<dbReference type="Pfam" id="PF01695">
    <property type="entry name" value="IstB_IS21"/>
    <property type="match status" value="1"/>
</dbReference>
<dbReference type="InterPro" id="IPR028350">
    <property type="entry name" value="DNAC/IstB-like"/>
</dbReference>
<reference evidence="5 6" key="1">
    <citation type="journal article" date="2015" name="Genome Announc.">
        <title>Complete Genome Sequence of Methylobacterium aquaticum Strain 22A, Isolated from Racomitrium japonicum Moss.</title>
        <authorList>
            <person name="Tani A."/>
            <person name="Ogura Y."/>
            <person name="Hayashi T."/>
            <person name="Kimbara K."/>
        </authorList>
    </citation>
    <scope>NUCLEOTIDE SEQUENCE [LARGE SCALE GENOMIC DNA]</scope>
    <source>
        <strain evidence="5 6">MA-22A</strain>
        <plasmid evidence="6">Plasmid pMaq22A_2p DNA</plasmid>
    </source>
</reference>
<evidence type="ECO:0000313" key="5">
    <source>
        <dbReference type="EMBL" id="BAQ50038.1"/>
    </source>
</evidence>
<evidence type="ECO:0000259" key="4">
    <source>
        <dbReference type="SMART" id="SM00382"/>
    </source>
</evidence>
<geneLocation type="plasmid" evidence="6">
    <name>pMaq22A_2p DNA</name>
</geneLocation>
<evidence type="ECO:0000256" key="1">
    <source>
        <dbReference type="ARBA" id="ARBA00008059"/>
    </source>
</evidence>
<dbReference type="PANTHER" id="PTHR30050">
    <property type="entry name" value="CHROMOSOMAL REPLICATION INITIATOR PROTEIN DNAA"/>
    <property type="match status" value="1"/>
</dbReference>
<dbReference type="PATRIC" id="fig|270351.10.peg.7182"/>
<dbReference type="AlphaFoldDB" id="A0A0C6FNV2"/>
<keyword evidence="3" id="KW-0067">ATP-binding</keyword>
<dbReference type="InterPro" id="IPR002611">
    <property type="entry name" value="IstB_ATP-bd"/>
</dbReference>
<keyword evidence="2" id="KW-0547">Nucleotide-binding</keyword>
<dbReference type="InterPro" id="IPR027417">
    <property type="entry name" value="P-loop_NTPase"/>
</dbReference>
<dbReference type="NCBIfam" id="NF006616">
    <property type="entry name" value="PRK09183.1"/>
    <property type="match status" value="1"/>
</dbReference>
<evidence type="ECO:0000313" key="6">
    <source>
        <dbReference type="Proteomes" id="UP000061432"/>
    </source>
</evidence>
<dbReference type="PIRSF" id="PIRSF003073">
    <property type="entry name" value="DNAC_TnpB_IstB"/>
    <property type="match status" value="1"/>
</dbReference>
<dbReference type="SMART" id="SM00382">
    <property type="entry name" value="AAA"/>
    <property type="match status" value="1"/>
</dbReference>
<organism evidence="5 6">
    <name type="scientific">Methylobacterium aquaticum</name>
    <dbReference type="NCBI Taxonomy" id="270351"/>
    <lineage>
        <taxon>Bacteria</taxon>
        <taxon>Pseudomonadati</taxon>
        <taxon>Pseudomonadota</taxon>
        <taxon>Alphaproteobacteria</taxon>
        <taxon>Hyphomicrobiales</taxon>
        <taxon>Methylobacteriaceae</taxon>
        <taxon>Methylobacterium</taxon>
    </lineage>
</organism>
<dbReference type="OrthoDB" id="8150723at2"/>
<dbReference type="PANTHER" id="PTHR30050:SF4">
    <property type="entry name" value="ATP-BINDING PROTEIN RV3427C IN INSERTION SEQUENCE-RELATED"/>
    <property type="match status" value="1"/>
</dbReference>
<feature type="domain" description="AAA+ ATPase" evidence="4">
    <location>
        <begin position="101"/>
        <end position="236"/>
    </location>
</feature>
<dbReference type="PRINTS" id="PR00300">
    <property type="entry name" value="CLPPROTEASEA"/>
</dbReference>
<dbReference type="Gene3D" id="3.40.50.300">
    <property type="entry name" value="P-loop containing nucleotide triphosphate hydrolases"/>
    <property type="match status" value="1"/>
</dbReference>
<dbReference type="NCBIfam" id="NF038214">
    <property type="entry name" value="IS21_help_AAA"/>
    <property type="match status" value="1"/>
</dbReference>
<dbReference type="EMBL" id="AP014706">
    <property type="protein sequence ID" value="BAQ50038.1"/>
    <property type="molecule type" value="Genomic_DNA"/>
</dbReference>
<dbReference type="SUPFAM" id="SSF52540">
    <property type="entry name" value="P-loop containing nucleoside triphosphate hydrolases"/>
    <property type="match status" value="1"/>
</dbReference>
<dbReference type="FunFam" id="3.40.50.300:FF:000606">
    <property type="entry name" value="IS100 transposase orfB"/>
    <property type="match status" value="1"/>
</dbReference>
<dbReference type="KEGG" id="maqu:Maq22A_2p41320"/>
<dbReference type="Proteomes" id="UP000061432">
    <property type="component" value="Plasmid pMaq22A_2p"/>
</dbReference>
<proteinExistence type="inferred from homology"/>
<evidence type="ECO:0000256" key="2">
    <source>
        <dbReference type="ARBA" id="ARBA00022741"/>
    </source>
</evidence>
<protein>
    <submittedName>
        <fullName evidence="5">ATPase AAA</fullName>
    </submittedName>
</protein>
<reference evidence="6" key="2">
    <citation type="submission" date="2015-01" db="EMBL/GenBank/DDBJ databases">
        <title>Complete genome sequence of Methylobacterium aquaticum strain 22A.</title>
        <authorList>
            <person name="Tani A."/>
            <person name="Ogura Y."/>
            <person name="Hayashi T."/>
        </authorList>
    </citation>
    <scope>NUCLEOTIDE SEQUENCE [LARGE SCALE GENOMIC DNA]</scope>
    <source>
        <strain evidence="6">MA-22A</strain>
        <plasmid evidence="6">Plasmid pMaq22A_2p DNA</plasmid>
    </source>
</reference>
<evidence type="ECO:0000256" key="3">
    <source>
        <dbReference type="ARBA" id="ARBA00022840"/>
    </source>
</evidence>
<name>A0A0C6FNV2_9HYPH</name>
<dbReference type="InterPro" id="IPR001270">
    <property type="entry name" value="ClpA/B"/>
</dbReference>
<keyword evidence="5" id="KW-0614">Plasmid</keyword>
<dbReference type="InterPro" id="IPR047661">
    <property type="entry name" value="IstB"/>
</dbReference>
<gene>
    <name evidence="5" type="primary">dnaC</name>
    <name evidence="5" type="ORF">Maq22A_2p41320</name>
</gene>
<dbReference type="RefSeq" id="WP_060851116.1">
    <property type="nucleotide sequence ID" value="NZ_AP014706.1"/>
</dbReference>
<dbReference type="GO" id="GO:0006260">
    <property type="term" value="P:DNA replication"/>
    <property type="evidence" value="ECO:0007669"/>
    <property type="project" value="TreeGrafter"/>
</dbReference>
<dbReference type="GO" id="GO:0005524">
    <property type="term" value="F:ATP binding"/>
    <property type="evidence" value="ECO:0007669"/>
    <property type="project" value="UniProtKB-KW"/>
</dbReference>